<comment type="subcellular location">
    <subcellularLocation>
        <location evidence="14">Cell inner membrane</location>
        <topology evidence="14">Multi-pass membrane protein</topology>
    </subcellularLocation>
    <subcellularLocation>
        <location evidence="1">Cell membrane</location>
        <topology evidence="1">Multi-pass membrane protein</topology>
    </subcellularLocation>
</comment>
<evidence type="ECO:0000256" key="13">
    <source>
        <dbReference type="RuleBase" id="RU362091"/>
    </source>
</evidence>
<dbReference type="AlphaFoldDB" id="A0A0E2Z193"/>
<sequence length="473" mass="50978">MIIVLNFLFFLAIFAGVGLLSARKSQGTRHDYYMANNSVKPWLVGLSAVATNNSGYMFIGVIGYTYLTGLASLWLVIGWILGDFIASQLVHRHLREATVRTGEVTYGGVLSQWYGAELAGLRRIAGLLTVIFLGIYAAAQLNAGSKALHVLFDWPFYAGAVIGAVLVVGYCFAGGIRASIWTDAAQSFVMFGAMLTLLYAAVMALGGPQGAWGEMGKIKGFLDWSPADTLIPGMAGLAFFALGWFFGGFSVVGQPHIMIRFMALDNPSHMARARLYYYLWYTLFYLLATGVGMLSRVYLPEAQNFDPELALPTMALQLLPDMLVGLILAGIFAATMSTADSLILSCSAALTHDLLPHQFENMGKIKLATVVVTALALAIALSSNESVFTLVILSLSFLASAFVPLLLIYTLGGQPTDRQALIILGAGLGVAIVWRWLGFHHALYEGMPGILAGLLAFGMLRLFGKVARSLVRS</sequence>
<evidence type="ECO:0000256" key="6">
    <source>
        <dbReference type="ARBA" id="ARBA00022847"/>
    </source>
</evidence>
<keyword evidence="4" id="KW-1003">Cell membrane</keyword>
<evidence type="ECO:0000313" key="16">
    <source>
        <dbReference type="Proteomes" id="UP000028839"/>
    </source>
</evidence>
<evidence type="ECO:0000256" key="7">
    <source>
        <dbReference type="ARBA" id="ARBA00022989"/>
    </source>
</evidence>
<evidence type="ECO:0000256" key="5">
    <source>
        <dbReference type="ARBA" id="ARBA00022692"/>
    </source>
</evidence>
<feature type="transmembrane region" description="Helical" evidence="14">
    <location>
        <begin position="124"/>
        <end position="142"/>
    </location>
</feature>
<dbReference type="Pfam" id="PF00474">
    <property type="entry name" value="SSF"/>
    <property type="match status" value="1"/>
</dbReference>
<dbReference type="OrthoDB" id="9789704at2"/>
<feature type="transmembrane region" description="Helical" evidence="14">
    <location>
        <begin position="56"/>
        <end position="82"/>
    </location>
</feature>
<keyword evidence="10 14" id="KW-0472">Membrane</keyword>
<feature type="transmembrane region" description="Helical" evidence="14">
    <location>
        <begin position="387"/>
        <end position="408"/>
    </location>
</feature>
<dbReference type="Gene3D" id="1.20.1730.10">
    <property type="entry name" value="Sodium/glucose cotransporter"/>
    <property type="match status" value="1"/>
</dbReference>
<evidence type="ECO:0000313" key="15">
    <source>
        <dbReference type="EMBL" id="KFI19403.1"/>
    </source>
</evidence>
<keyword evidence="6 14" id="KW-0769">Symport</keyword>
<keyword evidence="7 14" id="KW-1133">Transmembrane helix</keyword>
<keyword evidence="11 14" id="KW-0739">Sodium transport</keyword>
<dbReference type="EMBL" id="JPGN01000053">
    <property type="protein sequence ID" value="KFI19403.1"/>
    <property type="molecule type" value="Genomic_DNA"/>
</dbReference>
<evidence type="ECO:0000256" key="2">
    <source>
        <dbReference type="ARBA" id="ARBA00006434"/>
    </source>
</evidence>
<feature type="transmembrane region" description="Helical" evidence="14">
    <location>
        <begin position="275"/>
        <end position="299"/>
    </location>
</feature>
<keyword evidence="14" id="KW-0029">Amino-acid transport</keyword>
<evidence type="ECO:0000256" key="12">
    <source>
        <dbReference type="ARBA" id="ARBA00033708"/>
    </source>
</evidence>
<organism evidence="15 16">
    <name type="scientific">Nitrosococcus oceani C-27</name>
    <dbReference type="NCBI Taxonomy" id="314279"/>
    <lineage>
        <taxon>Bacteria</taxon>
        <taxon>Pseudomonadati</taxon>
        <taxon>Pseudomonadota</taxon>
        <taxon>Gammaproteobacteria</taxon>
        <taxon>Chromatiales</taxon>
        <taxon>Chromatiaceae</taxon>
        <taxon>Nitrosococcus</taxon>
    </lineage>
</organism>
<accession>A0A0E2Z193</accession>
<proteinExistence type="inferred from homology"/>
<dbReference type="CDD" id="cd11475">
    <property type="entry name" value="SLC5sbd_PutP"/>
    <property type="match status" value="1"/>
</dbReference>
<feature type="transmembrane region" description="Helical" evidence="14">
    <location>
        <begin position="322"/>
        <end position="344"/>
    </location>
</feature>
<evidence type="ECO:0000256" key="9">
    <source>
        <dbReference type="ARBA" id="ARBA00023065"/>
    </source>
</evidence>
<dbReference type="GO" id="GO:0005886">
    <property type="term" value="C:plasma membrane"/>
    <property type="evidence" value="ECO:0007669"/>
    <property type="project" value="UniProtKB-SubCell"/>
</dbReference>
<evidence type="ECO:0000256" key="8">
    <source>
        <dbReference type="ARBA" id="ARBA00023053"/>
    </source>
</evidence>
<dbReference type="InterPro" id="IPR001734">
    <property type="entry name" value="Na/solute_symporter"/>
</dbReference>
<evidence type="ECO:0000256" key="11">
    <source>
        <dbReference type="ARBA" id="ARBA00023201"/>
    </source>
</evidence>
<feature type="transmembrane region" description="Helical" evidence="14">
    <location>
        <begin position="420"/>
        <end position="437"/>
    </location>
</feature>
<feature type="transmembrane region" description="Helical" evidence="14">
    <location>
        <begin position="365"/>
        <end position="381"/>
    </location>
</feature>
<feature type="transmembrane region" description="Helical" evidence="14">
    <location>
        <begin position="230"/>
        <end position="254"/>
    </location>
</feature>
<dbReference type="PANTHER" id="PTHR48086">
    <property type="entry name" value="SODIUM/PROLINE SYMPORTER-RELATED"/>
    <property type="match status" value="1"/>
</dbReference>
<dbReference type="InterPro" id="IPR011851">
    <property type="entry name" value="Na/Pro_symporter"/>
</dbReference>
<comment type="similarity">
    <text evidence="2 13">Belongs to the sodium:solute symporter (SSF) (TC 2.A.21) family.</text>
</comment>
<feature type="transmembrane region" description="Helical" evidence="14">
    <location>
        <begin position="443"/>
        <end position="463"/>
    </location>
</feature>
<dbReference type="GO" id="GO:0031402">
    <property type="term" value="F:sodium ion binding"/>
    <property type="evidence" value="ECO:0007669"/>
    <property type="project" value="UniProtKB-UniRule"/>
</dbReference>
<dbReference type="HOGENOM" id="CLU_018808_15_2_6"/>
<dbReference type="PROSITE" id="PS50283">
    <property type="entry name" value="NA_SOLUT_SYMP_3"/>
    <property type="match status" value="1"/>
</dbReference>
<keyword evidence="5 14" id="KW-0812">Transmembrane</keyword>
<comment type="catalytic activity">
    <reaction evidence="12">
        <text>L-proline(in) + Na(+)(in) = L-proline(out) + Na(+)(out)</text>
        <dbReference type="Rhea" id="RHEA:28967"/>
        <dbReference type="ChEBI" id="CHEBI:29101"/>
        <dbReference type="ChEBI" id="CHEBI:60039"/>
    </reaction>
</comment>
<evidence type="ECO:0000256" key="14">
    <source>
        <dbReference type="RuleBase" id="RU366012"/>
    </source>
</evidence>
<evidence type="ECO:0000256" key="3">
    <source>
        <dbReference type="ARBA" id="ARBA00022448"/>
    </source>
</evidence>
<evidence type="ECO:0000256" key="1">
    <source>
        <dbReference type="ARBA" id="ARBA00004651"/>
    </source>
</evidence>
<feature type="transmembrane region" description="Helical" evidence="14">
    <location>
        <begin position="154"/>
        <end position="176"/>
    </location>
</feature>
<comment type="caution">
    <text evidence="15">The sequence shown here is derived from an EMBL/GenBank/DDBJ whole genome shotgun (WGS) entry which is preliminary data.</text>
</comment>
<dbReference type="GO" id="GO:0005298">
    <property type="term" value="F:proline:sodium symporter activity"/>
    <property type="evidence" value="ECO:0007669"/>
    <property type="project" value="UniProtKB-UniRule"/>
</dbReference>
<evidence type="ECO:0000256" key="4">
    <source>
        <dbReference type="ARBA" id="ARBA00022475"/>
    </source>
</evidence>
<dbReference type="InterPro" id="IPR050277">
    <property type="entry name" value="Sodium:Solute_Symporter"/>
</dbReference>
<keyword evidence="8 14" id="KW-0915">Sodium</keyword>
<comment type="caution">
    <text evidence="14">Lacks conserved residue(s) required for the propagation of feature annotation.</text>
</comment>
<protein>
    <recommendedName>
        <fullName evidence="14">Sodium/proline symporter</fullName>
    </recommendedName>
    <alternativeName>
        <fullName evidence="14">Proline permease</fullName>
    </alternativeName>
</protein>
<evidence type="ECO:0000256" key="10">
    <source>
        <dbReference type="ARBA" id="ARBA00023136"/>
    </source>
</evidence>
<name>A0A0E2Z193_9GAMM</name>
<dbReference type="Proteomes" id="UP000028839">
    <property type="component" value="Unassembled WGS sequence"/>
</dbReference>
<dbReference type="PANTHER" id="PTHR48086:SF3">
    <property type="entry name" value="SODIUM_PROLINE SYMPORTER"/>
    <property type="match status" value="1"/>
</dbReference>
<comment type="function">
    <text evidence="14">Catalyzes the sodium-dependent uptake of extracellular L-proline.</text>
</comment>
<feature type="transmembrane region" description="Helical" evidence="14">
    <location>
        <begin position="188"/>
        <end position="210"/>
    </location>
</feature>
<dbReference type="InterPro" id="IPR038377">
    <property type="entry name" value="Na/Glc_symporter_sf"/>
</dbReference>
<keyword evidence="14" id="KW-0997">Cell inner membrane</keyword>
<keyword evidence="9 14" id="KW-0406">Ion transport</keyword>
<keyword evidence="3 14" id="KW-0813">Transport</keyword>
<gene>
    <name evidence="15" type="ORF">IB75_08470</name>
</gene>
<dbReference type="GO" id="GO:0015824">
    <property type="term" value="P:proline transport"/>
    <property type="evidence" value="ECO:0007669"/>
    <property type="project" value="UniProtKB-UniRule"/>
</dbReference>
<reference evidence="15 16" key="1">
    <citation type="submission" date="2014-07" db="EMBL/GenBank/DDBJ databases">
        <title>Comparative analysis of Nitrosococcus oceani genome inventories of strains from Pacific and Atlantic gyres.</title>
        <authorList>
            <person name="Lim C.K."/>
            <person name="Wang L."/>
            <person name="Sayavedra-Soto L.A."/>
            <person name="Klotz M.G."/>
        </authorList>
    </citation>
    <scope>NUCLEOTIDE SEQUENCE [LARGE SCALE GENOMIC DNA]</scope>
    <source>
        <strain evidence="15 16">C-27</strain>
    </source>
</reference>